<dbReference type="InterPro" id="IPR002575">
    <property type="entry name" value="Aminoglycoside_PTrfase"/>
</dbReference>
<dbReference type="PANTHER" id="PTHR41283">
    <property type="entry name" value="AMINOGLYCOSIDE PHOSPHOTRANSFERASE"/>
    <property type="match status" value="1"/>
</dbReference>
<reference evidence="2" key="1">
    <citation type="submission" date="2022-09" db="EMBL/GenBank/DDBJ databases">
        <title>Actin cytoskeleton and complex cell architecture in an #Asgard archaeon.</title>
        <authorList>
            <person name="Ponce Toledo R.I."/>
            <person name="Schleper C."/>
            <person name="Rodrigues Oliveira T."/>
            <person name="Wollweber F."/>
            <person name="Xu J."/>
            <person name="Rittmann S."/>
            <person name="Klingl A."/>
            <person name="Pilhofer M."/>
        </authorList>
    </citation>
    <scope>NUCLEOTIDE SEQUENCE</scope>
    <source>
        <strain evidence="2">B-35</strain>
    </source>
</reference>
<gene>
    <name evidence="2" type="ORF">NEF87_001922</name>
</gene>
<dbReference type="EMBL" id="CP104013">
    <property type="protein sequence ID" value="UYP45637.1"/>
    <property type="molecule type" value="Genomic_DNA"/>
</dbReference>
<evidence type="ECO:0000313" key="3">
    <source>
        <dbReference type="Proteomes" id="UP001208689"/>
    </source>
</evidence>
<dbReference type="PANTHER" id="PTHR41283:SF1">
    <property type="entry name" value="AMINOGLYCOSIDE PHOSPHOTRANSFERASE DOMAIN-CONTAINING PROTEIN"/>
    <property type="match status" value="1"/>
</dbReference>
<keyword evidence="3" id="KW-1185">Reference proteome</keyword>
<dbReference type="Gene3D" id="3.90.1200.10">
    <property type="match status" value="1"/>
</dbReference>
<dbReference type="InterPro" id="IPR011009">
    <property type="entry name" value="Kinase-like_dom_sf"/>
</dbReference>
<accession>A0ABY6HTD7</accession>
<organism evidence="2 3">
    <name type="scientific">Candidatus Lokiarchaeum ossiferum</name>
    <dbReference type="NCBI Taxonomy" id="2951803"/>
    <lineage>
        <taxon>Archaea</taxon>
        <taxon>Promethearchaeati</taxon>
        <taxon>Promethearchaeota</taxon>
        <taxon>Promethearchaeia</taxon>
        <taxon>Promethearchaeales</taxon>
        <taxon>Promethearchaeaceae</taxon>
        <taxon>Candidatus Lokiarchaeum</taxon>
    </lineage>
</organism>
<dbReference type="Pfam" id="PF01636">
    <property type="entry name" value="APH"/>
    <property type="match status" value="1"/>
</dbReference>
<dbReference type="Proteomes" id="UP001208689">
    <property type="component" value="Chromosome"/>
</dbReference>
<evidence type="ECO:0000313" key="2">
    <source>
        <dbReference type="EMBL" id="UYP45637.1"/>
    </source>
</evidence>
<evidence type="ECO:0000259" key="1">
    <source>
        <dbReference type="Pfam" id="PF01636"/>
    </source>
</evidence>
<dbReference type="SUPFAM" id="SSF56112">
    <property type="entry name" value="Protein kinase-like (PK-like)"/>
    <property type="match status" value="1"/>
</dbReference>
<protein>
    <recommendedName>
        <fullName evidence="1">Aminoglycoside phosphotransferase domain-containing protein</fullName>
    </recommendedName>
</protein>
<sequence length="310" mass="36202">MLHSDLLETIPRKIKWMNIQPISKGWSLDKKFYIENETGSPMLLRIADACQYQSKREEYENMNILSKLNLPFPNPLDFGKSNDNTHVYSLFSWIEGEDAEKILPLLSKSQQYEFGIEAGKILRKIHSHTAPESHPSWEQYYSQKIQLKIDEYQQCGIKIEHDTEIITFLQKNISLLSNRAQVLQHGDFHAGNMVISQANQLGLIDFNRMDYGDPWEEFNRIIFSWRISVPFAIGQIHGYFNNCVPELFFQLMAVYIATNAIGSLSWALPFGEQEVKVMLKNIKDIVKFYDGFQNHIPSWYQNPQEFLRNL</sequence>
<proteinExistence type="predicted"/>
<name>A0ABY6HTD7_9ARCH</name>
<feature type="domain" description="Aminoglycoside phosphotransferase" evidence="1">
    <location>
        <begin position="19"/>
        <end position="240"/>
    </location>
</feature>